<gene>
    <name evidence="2" type="ORF">E2C01_057288</name>
</gene>
<organism evidence="2 3">
    <name type="scientific">Portunus trituberculatus</name>
    <name type="common">Swimming crab</name>
    <name type="synonym">Neptunus trituberculatus</name>
    <dbReference type="NCBI Taxonomy" id="210409"/>
    <lineage>
        <taxon>Eukaryota</taxon>
        <taxon>Metazoa</taxon>
        <taxon>Ecdysozoa</taxon>
        <taxon>Arthropoda</taxon>
        <taxon>Crustacea</taxon>
        <taxon>Multicrustacea</taxon>
        <taxon>Malacostraca</taxon>
        <taxon>Eumalacostraca</taxon>
        <taxon>Eucarida</taxon>
        <taxon>Decapoda</taxon>
        <taxon>Pleocyemata</taxon>
        <taxon>Brachyura</taxon>
        <taxon>Eubrachyura</taxon>
        <taxon>Portunoidea</taxon>
        <taxon>Portunidae</taxon>
        <taxon>Portuninae</taxon>
        <taxon>Portunus</taxon>
    </lineage>
</organism>
<accession>A0A5B7H2Y6</accession>
<evidence type="ECO:0000313" key="3">
    <source>
        <dbReference type="Proteomes" id="UP000324222"/>
    </source>
</evidence>
<evidence type="ECO:0000256" key="1">
    <source>
        <dbReference type="SAM" id="MobiDB-lite"/>
    </source>
</evidence>
<dbReference type="AlphaFoldDB" id="A0A5B7H2Y6"/>
<evidence type="ECO:0000313" key="2">
    <source>
        <dbReference type="EMBL" id="MPC63194.1"/>
    </source>
</evidence>
<dbReference type="Proteomes" id="UP000324222">
    <property type="component" value="Unassembled WGS sequence"/>
</dbReference>
<comment type="caution">
    <text evidence="2">The sequence shown here is derived from an EMBL/GenBank/DDBJ whole genome shotgun (WGS) entry which is preliminary data.</text>
</comment>
<feature type="region of interest" description="Disordered" evidence="1">
    <location>
        <begin position="1"/>
        <end position="20"/>
    </location>
</feature>
<sequence>MKESGDGFADGEGGTLDDLDECAGPDNECVRAWRKLLLVWRTARAWRSKRWKRWLVYIEAPTLISAQRSRSQKPQQEFWATRQNNHEVSGSYLSARRKRERTGWAIRDR</sequence>
<name>A0A5B7H2Y6_PORTR</name>
<keyword evidence="3" id="KW-1185">Reference proteome</keyword>
<protein>
    <submittedName>
        <fullName evidence="2">Uncharacterized protein</fullName>
    </submittedName>
</protein>
<reference evidence="2 3" key="1">
    <citation type="submission" date="2019-05" db="EMBL/GenBank/DDBJ databases">
        <title>Another draft genome of Portunus trituberculatus and its Hox gene families provides insights of decapod evolution.</title>
        <authorList>
            <person name="Jeong J.-H."/>
            <person name="Song I."/>
            <person name="Kim S."/>
            <person name="Choi T."/>
            <person name="Kim D."/>
            <person name="Ryu S."/>
            <person name="Kim W."/>
        </authorList>
    </citation>
    <scope>NUCLEOTIDE SEQUENCE [LARGE SCALE GENOMIC DNA]</scope>
    <source>
        <tissue evidence="2">Muscle</tissue>
    </source>
</reference>
<proteinExistence type="predicted"/>
<dbReference type="EMBL" id="VSRR010020516">
    <property type="protein sequence ID" value="MPC63194.1"/>
    <property type="molecule type" value="Genomic_DNA"/>
</dbReference>